<reference evidence="1" key="1">
    <citation type="submission" date="2022-07" db="EMBL/GenBank/DDBJ databases">
        <title>Parvularcula maris sp. nov., an algicidal bacterium isolated from seawater.</title>
        <authorList>
            <person name="Li F."/>
        </authorList>
    </citation>
    <scope>NUCLEOTIDE SEQUENCE</scope>
    <source>
        <strain evidence="1">BGMRC 0090</strain>
    </source>
</reference>
<dbReference type="RefSeq" id="WP_256619785.1">
    <property type="nucleotide sequence ID" value="NZ_JANIBC010000009.1"/>
</dbReference>
<gene>
    <name evidence="1" type="ORF">NOG11_10850</name>
</gene>
<evidence type="ECO:0000313" key="1">
    <source>
        <dbReference type="EMBL" id="MCQ8185888.1"/>
    </source>
</evidence>
<dbReference type="AlphaFoldDB" id="A0A9X2LA17"/>
<protein>
    <submittedName>
        <fullName evidence="1">Uncharacterized protein</fullName>
    </submittedName>
</protein>
<keyword evidence="2" id="KW-1185">Reference proteome</keyword>
<evidence type="ECO:0000313" key="2">
    <source>
        <dbReference type="Proteomes" id="UP001142610"/>
    </source>
</evidence>
<dbReference type="Proteomes" id="UP001142610">
    <property type="component" value="Unassembled WGS sequence"/>
</dbReference>
<organism evidence="1 2">
    <name type="scientific">Parvularcula maris</name>
    <dbReference type="NCBI Taxonomy" id="2965077"/>
    <lineage>
        <taxon>Bacteria</taxon>
        <taxon>Pseudomonadati</taxon>
        <taxon>Pseudomonadota</taxon>
        <taxon>Alphaproteobacteria</taxon>
        <taxon>Parvularculales</taxon>
        <taxon>Parvularculaceae</taxon>
        <taxon>Parvularcula</taxon>
    </lineage>
</organism>
<proteinExistence type="predicted"/>
<comment type="caution">
    <text evidence="1">The sequence shown here is derived from an EMBL/GenBank/DDBJ whole genome shotgun (WGS) entry which is preliminary data.</text>
</comment>
<name>A0A9X2LA17_9PROT</name>
<accession>A0A9X2LA17</accession>
<dbReference type="EMBL" id="JANIBC010000009">
    <property type="protein sequence ID" value="MCQ8185888.1"/>
    <property type="molecule type" value="Genomic_DNA"/>
</dbReference>
<sequence>MAVIHQIRLSGNPAFQDTLKEVRIRACVLGVSVGQATEIGSLAVRSATAAEIIEWLEQNPWGDLGARDEAPNPTSFELREEDAARLRLLRGELIGLGRHDLTLRDIAHIAIGILAGRSDEEVRRPSST</sequence>